<evidence type="ECO:0000256" key="1">
    <source>
        <dbReference type="SAM" id="Phobius"/>
    </source>
</evidence>
<reference evidence="2" key="1">
    <citation type="submission" date="2022-03" db="EMBL/GenBank/DDBJ databases">
        <authorList>
            <person name="Sayadi A."/>
        </authorList>
    </citation>
    <scope>NUCLEOTIDE SEQUENCE</scope>
</reference>
<organism evidence="2 3">
    <name type="scientific">Acanthoscelides obtectus</name>
    <name type="common">Bean weevil</name>
    <name type="synonym">Bruchus obtectus</name>
    <dbReference type="NCBI Taxonomy" id="200917"/>
    <lineage>
        <taxon>Eukaryota</taxon>
        <taxon>Metazoa</taxon>
        <taxon>Ecdysozoa</taxon>
        <taxon>Arthropoda</taxon>
        <taxon>Hexapoda</taxon>
        <taxon>Insecta</taxon>
        <taxon>Pterygota</taxon>
        <taxon>Neoptera</taxon>
        <taxon>Endopterygota</taxon>
        <taxon>Coleoptera</taxon>
        <taxon>Polyphaga</taxon>
        <taxon>Cucujiformia</taxon>
        <taxon>Chrysomeloidea</taxon>
        <taxon>Chrysomelidae</taxon>
        <taxon>Bruchinae</taxon>
        <taxon>Bruchini</taxon>
        <taxon>Acanthoscelides</taxon>
    </lineage>
</organism>
<accession>A0A9P0Q4U4</accession>
<dbReference type="AlphaFoldDB" id="A0A9P0Q4U4"/>
<feature type="transmembrane region" description="Helical" evidence="1">
    <location>
        <begin position="12"/>
        <end position="34"/>
    </location>
</feature>
<feature type="transmembrane region" description="Helical" evidence="1">
    <location>
        <begin position="40"/>
        <end position="57"/>
    </location>
</feature>
<dbReference type="Proteomes" id="UP001152888">
    <property type="component" value="Unassembled WGS sequence"/>
</dbReference>
<evidence type="ECO:0000313" key="3">
    <source>
        <dbReference type="Proteomes" id="UP001152888"/>
    </source>
</evidence>
<comment type="caution">
    <text evidence="2">The sequence shown here is derived from an EMBL/GenBank/DDBJ whole genome shotgun (WGS) entry which is preliminary data.</text>
</comment>
<keyword evidence="3" id="KW-1185">Reference proteome</keyword>
<name>A0A9P0Q4U4_ACAOB</name>
<dbReference type="EMBL" id="CAKOFQ010008013">
    <property type="protein sequence ID" value="CAH2010854.1"/>
    <property type="molecule type" value="Genomic_DNA"/>
</dbReference>
<dbReference type="OrthoDB" id="7429417at2759"/>
<keyword evidence="1" id="KW-0472">Membrane</keyword>
<gene>
    <name evidence="2" type="ORF">ACAOBT_LOCUS31824</name>
</gene>
<sequence length="123" mass="14610">MNGIVKKVVNLMKLAIIGIVVVVKVWLLLKIFYAAIKLKYALITFGYLVLSYIKVWLDAHQHQSHQKKVIYHTYPHDHHKLDELDLLGEHEGEEYWRRNDIEEDPDTIGNDVEYDRQKSFFLF</sequence>
<protein>
    <submittedName>
        <fullName evidence="2">Uncharacterized protein</fullName>
    </submittedName>
</protein>
<evidence type="ECO:0000313" key="2">
    <source>
        <dbReference type="EMBL" id="CAH2010854.1"/>
    </source>
</evidence>
<proteinExistence type="predicted"/>
<keyword evidence="1" id="KW-1133">Transmembrane helix</keyword>
<keyword evidence="1" id="KW-0812">Transmembrane</keyword>